<feature type="region of interest" description="Disordered" evidence="1">
    <location>
        <begin position="1"/>
        <end position="25"/>
    </location>
</feature>
<name>A0A9P7XL68_9FUNG</name>
<proteinExistence type="predicted"/>
<accession>A0A9P7XL68</accession>
<keyword evidence="3" id="KW-1185">Reference proteome</keyword>
<protein>
    <submittedName>
        <fullName evidence="2">Uncharacterized protein</fullName>
    </submittedName>
</protein>
<evidence type="ECO:0000256" key="1">
    <source>
        <dbReference type="SAM" id="MobiDB-lite"/>
    </source>
</evidence>
<evidence type="ECO:0000313" key="2">
    <source>
        <dbReference type="EMBL" id="KAG9061964.1"/>
    </source>
</evidence>
<organism evidence="2 3">
    <name type="scientific">Linnemannia hyalina</name>
    <dbReference type="NCBI Taxonomy" id="64524"/>
    <lineage>
        <taxon>Eukaryota</taxon>
        <taxon>Fungi</taxon>
        <taxon>Fungi incertae sedis</taxon>
        <taxon>Mucoromycota</taxon>
        <taxon>Mortierellomycotina</taxon>
        <taxon>Mortierellomycetes</taxon>
        <taxon>Mortierellales</taxon>
        <taxon>Mortierellaceae</taxon>
        <taxon>Linnemannia</taxon>
    </lineage>
</organism>
<sequence length="200" mass="22253">MTATTQNLGTGSVALPPSKTPSPTQANISSGFDIVVVKLAHRIRVLVKEGTVHLRELSITMTILKFHYTTALDFVAEDLSFLICSIITALRPDRTDSQPTKFVSRIPDALSKSQSLVYISIRVRAADLRTLRTGIKGLDTKECMLRARPISGGLGRGSIYWRDADNDDYCFSIEARVGRHLLRFEKLKSVGLGYKSWHPY</sequence>
<dbReference type="EMBL" id="JAHRHY010000021">
    <property type="protein sequence ID" value="KAG9061964.1"/>
    <property type="molecule type" value="Genomic_DNA"/>
</dbReference>
<gene>
    <name evidence="2" type="ORF">KI688_006681</name>
</gene>
<reference evidence="2" key="1">
    <citation type="submission" date="2021-06" db="EMBL/GenBank/DDBJ databases">
        <title>Genome Sequence of Mortierella hyaline Strain SCG-10, a Cold-Adapted, Nitrate-Reducing Fungus Isolated from Soil in Minnesota, USA.</title>
        <authorList>
            <person name="Aldossari N."/>
        </authorList>
    </citation>
    <scope>NUCLEOTIDE SEQUENCE</scope>
    <source>
        <strain evidence="2">SCG-10</strain>
    </source>
</reference>
<dbReference type="AlphaFoldDB" id="A0A9P7XL68"/>
<dbReference type="Proteomes" id="UP000707451">
    <property type="component" value="Unassembled WGS sequence"/>
</dbReference>
<feature type="compositionally biased region" description="Polar residues" evidence="1">
    <location>
        <begin position="1"/>
        <end position="10"/>
    </location>
</feature>
<evidence type="ECO:0000313" key="3">
    <source>
        <dbReference type="Proteomes" id="UP000707451"/>
    </source>
</evidence>
<comment type="caution">
    <text evidence="2">The sequence shown here is derived from an EMBL/GenBank/DDBJ whole genome shotgun (WGS) entry which is preliminary data.</text>
</comment>